<evidence type="ECO:0000313" key="2">
    <source>
        <dbReference type="EMBL" id="KKN41925.1"/>
    </source>
</evidence>
<dbReference type="NCBIfam" id="TIGR03889">
    <property type="entry name" value="nitrile_acc"/>
    <property type="match status" value="1"/>
</dbReference>
<dbReference type="EMBL" id="LAZR01001616">
    <property type="protein sequence ID" value="KKN41925.1"/>
    <property type="molecule type" value="Genomic_DNA"/>
</dbReference>
<feature type="domain" description="Nitrile hydratase beta subunit-like N-terminal" evidence="1">
    <location>
        <begin position="12"/>
        <end position="93"/>
    </location>
</feature>
<evidence type="ECO:0000259" key="1">
    <source>
        <dbReference type="Pfam" id="PF21006"/>
    </source>
</evidence>
<dbReference type="InterPro" id="IPR049054">
    <property type="entry name" value="CN_hydtase_beta-like_N"/>
</dbReference>
<name>A0A0F9QD61_9ZZZZ</name>
<organism evidence="2">
    <name type="scientific">marine sediment metagenome</name>
    <dbReference type="NCBI Taxonomy" id="412755"/>
    <lineage>
        <taxon>unclassified sequences</taxon>
        <taxon>metagenomes</taxon>
        <taxon>ecological metagenomes</taxon>
    </lineage>
</organism>
<accession>A0A0F9QD61</accession>
<dbReference type="Pfam" id="PF21006">
    <property type="entry name" value="NHase_beta_N"/>
    <property type="match status" value="1"/>
</dbReference>
<protein>
    <recommendedName>
        <fullName evidence="1">Nitrile hydratase beta subunit-like N-terminal domain-containing protein</fullName>
    </recommendedName>
</protein>
<dbReference type="Gene3D" id="1.10.472.20">
    <property type="entry name" value="Nitrile hydratase, beta subunit"/>
    <property type="match status" value="1"/>
</dbReference>
<comment type="caution">
    <text evidence="2">The sequence shown here is derived from an EMBL/GenBank/DDBJ whole genome shotgun (WGS) entry which is preliminary data.</text>
</comment>
<dbReference type="InterPro" id="IPR008990">
    <property type="entry name" value="Elect_transpt_acc-like_dom_sf"/>
</dbReference>
<proteinExistence type="predicted"/>
<dbReference type="InterPro" id="IPR023808">
    <property type="entry name" value="Nitrile_Hydratase_acc_put"/>
</dbReference>
<reference evidence="2" key="1">
    <citation type="journal article" date="2015" name="Nature">
        <title>Complex archaea that bridge the gap between prokaryotes and eukaryotes.</title>
        <authorList>
            <person name="Spang A."/>
            <person name="Saw J.H."/>
            <person name="Jorgensen S.L."/>
            <person name="Zaremba-Niedzwiedzka K."/>
            <person name="Martijn J."/>
            <person name="Lind A.E."/>
            <person name="van Eijk R."/>
            <person name="Schleper C."/>
            <person name="Guy L."/>
            <person name="Ettema T.J."/>
        </authorList>
    </citation>
    <scope>NUCLEOTIDE SEQUENCE</scope>
</reference>
<sequence>MNPPDLSKLSGIKRQGDEPVFNEPWEAQAFAMTVNLHQNGVFEWQEWADILSQEIHSGITRSYYGHWLSALEKIVAAKALTTIPDLTEVKSRWQKAAIETPHGQAIVLK</sequence>
<dbReference type="AlphaFoldDB" id="A0A0F9QD61"/>
<gene>
    <name evidence="2" type="ORF">LCGC14_0718550</name>
</gene>
<dbReference type="SUPFAM" id="SSF50090">
    <property type="entry name" value="Electron transport accessory proteins"/>
    <property type="match status" value="1"/>
</dbReference>
<dbReference type="InterPro" id="IPR042262">
    <property type="entry name" value="CN_hydtase_beta_C"/>
</dbReference>